<dbReference type="Proteomes" id="UP001230649">
    <property type="component" value="Unassembled WGS sequence"/>
</dbReference>
<accession>A0ACC2UYR9</accession>
<organism evidence="1 2">
    <name type="scientific">Naganishia adeliensis</name>
    <dbReference type="NCBI Taxonomy" id="92952"/>
    <lineage>
        <taxon>Eukaryota</taxon>
        <taxon>Fungi</taxon>
        <taxon>Dikarya</taxon>
        <taxon>Basidiomycota</taxon>
        <taxon>Agaricomycotina</taxon>
        <taxon>Tremellomycetes</taxon>
        <taxon>Filobasidiales</taxon>
        <taxon>Filobasidiaceae</taxon>
        <taxon>Naganishia</taxon>
    </lineage>
</organism>
<evidence type="ECO:0000313" key="1">
    <source>
        <dbReference type="EMBL" id="KAJ9091983.1"/>
    </source>
</evidence>
<name>A0ACC2UYR9_9TREE</name>
<sequence length="103" mass="11496">MPCQIGLHQSRKIRRVTGQSPGDLRLPYDVIALVAELLASETDDGFDSRAIDALVALNCLNRTSRTVHEVTLPFLYEKVLYDSPRSMAASLWQGLPKGFKHTK</sequence>
<proteinExistence type="predicted"/>
<comment type="caution">
    <text evidence="1">The sequence shown here is derived from an EMBL/GenBank/DDBJ whole genome shotgun (WGS) entry which is preliminary data.</text>
</comment>
<gene>
    <name evidence="1" type="ORF">QFC20_007494</name>
</gene>
<keyword evidence="2" id="KW-1185">Reference proteome</keyword>
<evidence type="ECO:0000313" key="2">
    <source>
        <dbReference type="Proteomes" id="UP001230649"/>
    </source>
</evidence>
<reference evidence="1" key="1">
    <citation type="submission" date="2023-04" db="EMBL/GenBank/DDBJ databases">
        <title>Draft Genome sequencing of Naganishia species isolated from polar environments using Oxford Nanopore Technology.</title>
        <authorList>
            <person name="Leo P."/>
            <person name="Venkateswaran K."/>
        </authorList>
    </citation>
    <scope>NUCLEOTIDE SEQUENCE</scope>
    <source>
        <strain evidence="1">MNA-CCFEE 5262</strain>
    </source>
</reference>
<dbReference type="EMBL" id="JASBWS010000186">
    <property type="protein sequence ID" value="KAJ9091983.1"/>
    <property type="molecule type" value="Genomic_DNA"/>
</dbReference>
<protein>
    <submittedName>
        <fullName evidence="1">Uncharacterized protein</fullName>
    </submittedName>
</protein>